<feature type="transmembrane region" description="Helical" evidence="1">
    <location>
        <begin position="222"/>
        <end position="240"/>
    </location>
</feature>
<reference evidence="3" key="2">
    <citation type="journal article" date="2021" name="PeerJ">
        <title>Extensive microbial diversity within the chicken gut microbiome revealed by metagenomics and culture.</title>
        <authorList>
            <person name="Gilroy R."/>
            <person name="Ravi A."/>
            <person name="Getino M."/>
            <person name="Pursley I."/>
            <person name="Horton D.L."/>
            <person name="Alikhan N.F."/>
            <person name="Baker D."/>
            <person name="Gharbi K."/>
            <person name="Hall N."/>
            <person name="Watson M."/>
            <person name="Adriaenssens E.M."/>
            <person name="Foster-Nyarko E."/>
            <person name="Jarju S."/>
            <person name="Secka A."/>
            <person name="Antonio M."/>
            <person name="Oren A."/>
            <person name="Chaudhuri R.R."/>
            <person name="La Ragione R."/>
            <person name="Hildebrand F."/>
            <person name="Pallen M.J."/>
        </authorList>
    </citation>
    <scope>NUCLEOTIDE SEQUENCE</scope>
    <source>
        <strain evidence="3">CHK176-6737</strain>
    </source>
</reference>
<dbReference type="InterPro" id="IPR053150">
    <property type="entry name" value="Teicoplanin_resist-assoc"/>
</dbReference>
<evidence type="ECO:0000313" key="3">
    <source>
        <dbReference type="EMBL" id="HIU68576.1"/>
    </source>
</evidence>
<feature type="domain" description="VanZ-like" evidence="2">
    <location>
        <begin position="153"/>
        <end position="268"/>
    </location>
</feature>
<comment type="caution">
    <text evidence="3">The sequence shown here is derived from an EMBL/GenBank/DDBJ whole genome shotgun (WGS) entry which is preliminary data.</text>
</comment>
<evidence type="ECO:0000256" key="1">
    <source>
        <dbReference type="SAM" id="Phobius"/>
    </source>
</evidence>
<dbReference type="PANTHER" id="PTHR36834">
    <property type="entry name" value="MEMBRANE PROTEIN-RELATED"/>
    <property type="match status" value="1"/>
</dbReference>
<keyword evidence="1" id="KW-0812">Transmembrane</keyword>
<dbReference type="InterPro" id="IPR006976">
    <property type="entry name" value="VanZ-like"/>
</dbReference>
<dbReference type="PANTHER" id="PTHR36834:SF1">
    <property type="entry name" value="INTEGRAL MEMBRANE PROTEIN"/>
    <property type="match status" value="1"/>
</dbReference>
<accession>A0A9D1MSZ3</accession>
<feature type="transmembrane region" description="Helical" evidence="1">
    <location>
        <begin position="195"/>
        <end position="215"/>
    </location>
</feature>
<feature type="transmembrane region" description="Helical" evidence="1">
    <location>
        <begin position="252"/>
        <end position="269"/>
    </location>
</feature>
<gene>
    <name evidence="3" type="ORF">IAD23_01290</name>
</gene>
<reference evidence="3" key="1">
    <citation type="submission" date="2020-10" db="EMBL/GenBank/DDBJ databases">
        <authorList>
            <person name="Gilroy R."/>
        </authorList>
    </citation>
    <scope>NUCLEOTIDE SEQUENCE</scope>
    <source>
        <strain evidence="3">CHK176-6737</strain>
    </source>
</reference>
<dbReference type="Proteomes" id="UP000824125">
    <property type="component" value="Unassembled WGS sequence"/>
</dbReference>
<feature type="transmembrane region" description="Helical" evidence="1">
    <location>
        <begin position="44"/>
        <end position="64"/>
    </location>
</feature>
<keyword evidence="1" id="KW-0472">Membrane</keyword>
<proteinExistence type="predicted"/>
<name>A0A9D1MSZ3_9FIRM</name>
<feature type="transmembrane region" description="Helical" evidence="1">
    <location>
        <begin position="110"/>
        <end position="129"/>
    </location>
</feature>
<feature type="transmembrane region" description="Helical" evidence="1">
    <location>
        <begin position="76"/>
        <end position="98"/>
    </location>
</feature>
<protein>
    <submittedName>
        <fullName evidence="3">VanZ family protein</fullName>
    </submittedName>
</protein>
<evidence type="ECO:0000259" key="2">
    <source>
        <dbReference type="Pfam" id="PF04892"/>
    </source>
</evidence>
<sequence>MPKRASALPYKIIFTAALLFSSVFVCHSDHLGGFFSACGNSIPVMFLKLLLPIALCSVSAFLLMQKTNDYFFATKTLSAVTVLTSVLIVADTYIFHFYGSNFMYETIHTMYFLSGVFACFVTITLHTAVRPHKAYQTFYKWLWISVTPILLFLFVRVFIRNPSTGYSVNLEPFYRIHEMLTFIAQNFRAGMVQTYVLLGNVLFFIPIGFLIPFYLRRLPGWAQCLAGLVLPILIELYQWFFRCGDVDVDDVILNYAGFLFGFMLCKLIEKKILRQNRSKTQP</sequence>
<dbReference type="AlphaFoldDB" id="A0A9D1MSZ3"/>
<feature type="transmembrane region" description="Helical" evidence="1">
    <location>
        <begin position="141"/>
        <end position="159"/>
    </location>
</feature>
<dbReference type="Pfam" id="PF04892">
    <property type="entry name" value="VanZ"/>
    <property type="match status" value="1"/>
</dbReference>
<evidence type="ECO:0000313" key="4">
    <source>
        <dbReference type="Proteomes" id="UP000824125"/>
    </source>
</evidence>
<organism evidence="3 4">
    <name type="scientific">Candidatus Scybalenecus merdavium</name>
    <dbReference type="NCBI Taxonomy" id="2840939"/>
    <lineage>
        <taxon>Bacteria</taxon>
        <taxon>Bacillati</taxon>
        <taxon>Bacillota</taxon>
        <taxon>Clostridia</taxon>
        <taxon>Eubacteriales</taxon>
        <taxon>Oscillospiraceae</taxon>
        <taxon>Oscillospiraceae incertae sedis</taxon>
        <taxon>Candidatus Scybalenecus</taxon>
    </lineage>
</organism>
<keyword evidence="1" id="KW-1133">Transmembrane helix</keyword>
<dbReference type="EMBL" id="DVNM01000005">
    <property type="protein sequence ID" value="HIU68576.1"/>
    <property type="molecule type" value="Genomic_DNA"/>
</dbReference>